<reference evidence="1" key="1">
    <citation type="submission" date="2018-10" db="EMBL/GenBank/DDBJ databases">
        <title>Hidden diversity of soil giant viruses.</title>
        <authorList>
            <person name="Schulz F."/>
            <person name="Alteio L."/>
            <person name="Goudeau D."/>
            <person name="Ryan E.M."/>
            <person name="Malmstrom R.R."/>
            <person name="Blanchard J."/>
            <person name="Woyke T."/>
        </authorList>
    </citation>
    <scope>NUCLEOTIDE SEQUENCE</scope>
    <source>
        <strain evidence="1">HAV1</strain>
    </source>
</reference>
<evidence type="ECO:0000313" key="1">
    <source>
        <dbReference type="EMBL" id="AYV80784.1"/>
    </source>
</evidence>
<gene>
    <name evidence="1" type="ORF">Harvfovirus6_34</name>
</gene>
<accession>A0A3G5A2Q6</accession>
<sequence length="104" mass="12608">MTKRVKMTKVPYGAKMTTWQTGVKTIKRDYPMSQDKKDAIVLRRNMSGEKSLDKYFWKSNVKHREKVAREITAMHRRSKEILELQNRHNVLQEFYKEMSGFYYR</sequence>
<dbReference type="EMBL" id="MK072248">
    <property type="protein sequence ID" value="AYV80784.1"/>
    <property type="molecule type" value="Genomic_DNA"/>
</dbReference>
<organism evidence="1">
    <name type="scientific">Harvfovirus sp</name>
    <dbReference type="NCBI Taxonomy" id="2487768"/>
    <lineage>
        <taxon>Viruses</taxon>
        <taxon>Varidnaviria</taxon>
        <taxon>Bamfordvirae</taxon>
        <taxon>Nucleocytoviricota</taxon>
        <taxon>Megaviricetes</taxon>
        <taxon>Imitervirales</taxon>
        <taxon>Mimiviridae</taxon>
        <taxon>Klosneuvirinae</taxon>
    </lineage>
</organism>
<name>A0A3G5A2Q6_9VIRU</name>
<proteinExistence type="predicted"/>
<protein>
    <submittedName>
        <fullName evidence="1">Uncharacterized protein</fullName>
    </submittedName>
</protein>